<sequence length="85" mass="10195">MSGPRATARRSTSNHHTVTAPREHPPRDRPQENAMHTMYEVLARERMREDQRCAAHRRQADRLVAQRRWRRLARFAQNRAERLDL</sequence>
<feature type="compositionally biased region" description="Basic and acidic residues" evidence="1">
    <location>
        <begin position="21"/>
        <end position="31"/>
    </location>
</feature>
<keyword evidence="3" id="KW-1185">Reference proteome</keyword>
<dbReference type="RefSeq" id="WP_265382026.1">
    <property type="nucleotide sequence ID" value="NZ_CP110615.1"/>
</dbReference>
<feature type="region of interest" description="Disordered" evidence="1">
    <location>
        <begin position="1"/>
        <end position="34"/>
    </location>
</feature>
<evidence type="ECO:0000256" key="1">
    <source>
        <dbReference type="SAM" id="MobiDB-lite"/>
    </source>
</evidence>
<evidence type="ECO:0000313" key="2">
    <source>
        <dbReference type="EMBL" id="UZJ23918.1"/>
    </source>
</evidence>
<name>A0ABY6NY99_9NOCA</name>
<organism evidence="2 3">
    <name type="scientific">Rhodococcus antarcticus</name>
    <dbReference type="NCBI Taxonomy" id="2987751"/>
    <lineage>
        <taxon>Bacteria</taxon>
        <taxon>Bacillati</taxon>
        <taxon>Actinomycetota</taxon>
        <taxon>Actinomycetes</taxon>
        <taxon>Mycobacteriales</taxon>
        <taxon>Nocardiaceae</taxon>
        <taxon>Rhodococcus</taxon>
    </lineage>
</organism>
<evidence type="ECO:0000313" key="3">
    <source>
        <dbReference type="Proteomes" id="UP001164965"/>
    </source>
</evidence>
<dbReference type="EMBL" id="CP110615">
    <property type="protein sequence ID" value="UZJ23918.1"/>
    <property type="molecule type" value="Genomic_DNA"/>
</dbReference>
<protein>
    <submittedName>
        <fullName evidence="2">Uncharacterized protein</fullName>
    </submittedName>
</protein>
<accession>A0ABY6NY99</accession>
<reference evidence="2" key="1">
    <citation type="submission" date="2022-10" db="EMBL/GenBank/DDBJ databases">
        <title>Rhodococcus sp.75.</title>
        <authorList>
            <person name="Sun M."/>
        </authorList>
    </citation>
    <scope>NUCLEOTIDE SEQUENCE</scope>
    <source>
        <strain evidence="2">75</strain>
    </source>
</reference>
<proteinExistence type="predicted"/>
<gene>
    <name evidence="2" type="ORF">RHODO2019_12045</name>
</gene>
<dbReference type="Proteomes" id="UP001164965">
    <property type="component" value="Chromosome"/>
</dbReference>